<evidence type="ECO:0000313" key="2">
    <source>
        <dbReference type="Proteomes" id="UP001060215"/>
    </source>
</evidence>
<dbReference type="EMBL" id="CM045766">
    <property type="protein sequence ID" value="KAI8003493.1"/>
    <property type="molecule type" value="Genomic_DNA"/>
</dbReference>
<protein>
    <submittedName>
        <fullName evidence="1">F-box protein</fullName>
    </submittedName>
</protein>
<reference evidence="1 2" key="1">
    <citation type="journal article" date="2022" name="Plant J.">
        <title>Chromosome-level genome of Camellia lanceoleosa provides a valuable resource for understanding genome evolution and self-incompatibility.</title>
        <authorList>
            <person name="Gong W."/>
            <person name="Xiao S."/>
            <person name="Wang L."/>
            <person name="Liao Z."/>
            <person name="Chang Y."/>
            <person name="Mo W."/>
            <person name="Hu G."/>
            <person name="Li W."/>
            <person name="Zhao G."/>
            <person name="Zhu H."/>
            <person name="Hu X."/>
            <person name="Ji K."/>
            <person name="Xiang X."/>
            <person name="Song Q."/>
            <person name="Yuan D."/>
            <person name="Jin S."/>
            <person name="Zhang L."/>
        </authorList>
    </citation>
    <scope>NUCLEOTIDE SEQUENCE [LARGE SCALE GENOMIC DNA]</scope>
    <source>
        <strain evidence="1">SQ_2022a</strain>
    </source>
</reference>
<comment type="caution">
    <text evidence="1">The sequence shown here is derived from an EMBL/GenBank/DDBJ whole genome shotgun (WGS) entry which is preliminary data.</text>
</comment>
<keyword evidence="2" id="KW-1185">Reference proteome</keyword>
<proteinExistence type="predicted"/>
<dbReference type="Proteomes" id="UP001060215">
    <property type="component" value="Chromosome 9"/>
</dbReference>
<sequence length="116" mass="13057">MEAEAKSSAAAENEQDDQSIAQSPPKLPDDVLFDILSRLPVQSLIQYICVCKSWRTMISNPQFIKTHLHRSSNSKSSDSQRLLLSSHDSFRSITCQFPDHAPKTLQSPLKKTLVFL</sequence>
<gene>
    <name evidence="1" type="ORF">LOK49_LG08G02421</name>
</gene>
<organism evidence="1 2">
    <name type="scientific">Camellia lanceoleosa</name>
    <dbReference type="NCBI Taxonomy" id="1840588"/>
    <lineage>
        <taxon>Eukaryota</taxon>
        <taxon>Viridiplantae</taxon>
        <taxon>Streptophyta</taxon>
        <taxon>Embryophyta</taxon>
        <taxon>Tracheophyta</taxon>
        <taxon>Spermatophyta</taxon>
        <taxon>Magnoliopsida</taxon>
        <taxon>eudicotyledons</taxon>
        <taxon>Gunneridae</taxon>
        <taxon>Pentapetalae</taxon>
        <taxon>asterids</taxon>
        <taxon>Ericales</taxon>
        <taxon>Theaceae</taxon>
        <taxon>Camellia</taxon>
    </lineage>
</organism>
<evidence type="ECO:0000313" key="1">
    <source>
        <dbReference type="EMBL" id="KAI8003493.1"/>
    </source>
</evidence>
<accession>A0ACC0GSK3</accession>
<name>A0ACC0GSK3_9ERIC</name>